<feature type="domain" description="Nuclease associated modular" evidence="2">
    <location>
        <begin position="7"/>
        <end position="23"/>
    </location>
</feature>
<evidence type="ECO:0000256" key="1">
    <source>
        <dbReference type="SAM" id="MobiDB-lite"/>
    </source>
</evidence>
<accession>A0A0F9RYN7</accession>
<dbReference type="InterPro" id="IPR052892">
    <property type="entry name" value="NA-targeting_endonuclease"/>
</dbReference>
<evidence type="ECO:0000259" key="2">
    <source>
        <dbReference type="SMART" id="SM00496"/>
    </source>
</evidence>
<dbReference type="Pfam" id="PF14279">
    <property type="entry name" value="HNH_5"/>
    <property type="match status" value="1"/>
</dbReference>
<dbReference type="PANTHER" id="PTHR33877">
    <property type="entry name" value="SLL1193 PROTEIN"/>
    <property type="match status" value="1"/>
</dbReference>
<proteinExistence type="predicted"/>
<name>A0A0F9RYN7_9ZZZZ</name>
<dbReference type="CDD" id="cd00085">
    <property type="entry name" value="HNHc"/>
    <property type="match status" value="1"/>
</dbReference>
<feature type="compositionally biased region" description="Basic residues" evidence="1">
    <location>
        <begin position="49"/>
        <end position="58"/>
    </location>
</feature>
<dbReference type="InterPro" id="IPR003615">
    <property type="entry name" value="HNH_nuc"/>
</dbReference>
<dbReference type="InterPro" id="IPR003611">
    <property type="entry name" value="NUMOD3"/>
</dbReference>
<dbReference type="GO" id="GO:0003677">
    <property type="term" value="F:DNA binding"/>
    <property type="evidence" value="ECO:0007669"/>
    <property type="project" value="InterPro"/>
</dbReference>
<dbReference type="SMART" id="SM00496">
    <property type="entry name" value="IENR2"/>
    <property type="match status" value="3"/>
</dbReference>
<dbReference type="AlphaFoldDB" id="A0A0F9RYN7"/>
<dbReference type="SMART" id="SM00507">
    <property type="entry name" value="HNHc"/>
    <property type="match status" value="1"/>
</dbReference>
<feature type="domain" description="HNH nuclease" evidence="3">
    <location>
        <begin position="119"/>
        <end position="172"/>
    </location>
</feature>
<organism evidence="4">
    <name type="scientific">marine sediment metagenome</name>
    <dbReference type="NCBI Taxonomy" id="412755"/>
    <lineage>
        <taxon>unclassified sequences</taxon>
        <taxon>metagenomes</taxon>
        <taxon>ecological metagenomes</taxon>
    </lineage>
</organism>
<feature type="domain" description="Nuclease associated modular" evidence="2">
    <location>
        <begin position="48"/>
        <end position="64"/>
    </location>
</feature>
<comment type="caution">
    <text evidence="4">The sequence shown here is derived from an EMBL/GenBank/DDBJ whole genome shotgun (WGS) entry which is preliminary data.</text>
</comment>
<gene>
    <name evidence="4" type="ORF">LCGC14_0537040</name>
</gene>
<dbReference type="Gene3D" id="1.10.30.50">
    <property type="match status" value="1"/>
</dbReference>
<dbReference type="EMBL" id="LAZR01000710">
    <property type="protein sequence ID" value="KKN59954.1"/>
    <property type="molecule type" value="Genomic_DNA"/>
</dbReference>
<reference evidence="4" key="1">
    <citation type="journal article" date="2015" name="Nature">
        <title>Complex archaea that bridge the gap between prokaryotes and eukaryotes.</title>
        <authorList>
            <person name="Spang A."/>
            <person name="Saw J.H."/>
            <person name="Jorgensen S.L."/>
            <person name="Zaremba-Niedzwiedzka K."/>
            <person name="Martijn J."/>
            <person name="Lind A.E."/>
            <person name="van Eijk R."/>
            <person name="Schleper C."/>
            <person name="Guy L."/>
            <person name="Ettema T.J."/>
        </authorList>
    </citation>
    <scope>NUCLEOTIDE SEQUENCE</scope>
</reference>
<evidence type="ECO:0000313" key="4">
    <source>
        <dbReference type="EMBL" id="KKN59954.1"/>
    </source>
</evidence>
<protein>
    <recommendedName>
        <fullName evidence="5">HNH nuclease domain-containing protein</fullName>
    </recommendedName>
</protein>
<evidence type="ECO:0008006" key="5">
    <source>
        <dbReference type="Google" id="ProtNLM"/>
    </source>
</evidence>
<dbReference type="PANTHER" id="PTHR33877:SF1">
    <property type="entry name" value="TYPE IV METHYL-DIRECTED RESTRICTION ENZYME ECOKMCRA"/>
    <property type="match status" value="1"/>
</dbReference>
<feature type="compositionally biased region" description="Basic residues" evidence="1">
    <location>
        <begin position="18"/>
        <end position="30"/>
    </location>
</feature>
<dbReference type="InterPro" id="IPR029471">
    <property type="entry name" value="HNH_5"/>
</dbReference>
<feature type="domain" description="Nuclease associated modular" evidence="2">
    <location>
        <begin position="24"/>
        <end position="40"/>
    </location>
</feature>
<feature type="region of interest" description="Disordered" evidence="1">
    <location>
        <begin position="1"/>
        <end position="60"/>
    </location>
</feature>
<dbReference type="Pfam" id="PF07460">
    <property type="entry name" value="NUMOD3"/>
    <property type="match status" value="1"/>
</dbReference>
<evidence type="ECO:0000259" key="3">
    <source>
        <dbReference type="SMART" id="SM00507"/>
    </source>
</evidence>
<feature type="compositionally biased region" description="Basic and acidic residues" evidence="1">
    <location>
        <begin position="31"/>
        <end position="47"/>
    </location>
</feature>
<feature type="compositionally biased region" description="Basic residues" evidence="1">
    <location>
        <begin position="1"/>
        <end position="10"/>
    </location>
</feature>
<sequence>MPSGIYKRKPHSNETKRKMSFAHKGKKFSAKHKENIGKAQKGKETWMKGKNHSVSARKKVSESLQGKIGKDARNWKDGRTKDMKTYRHRYRKDNKKKVNFYTQQRRVKIRGAIGSHTLGEWENLKAQYNWTCPCCLKGEPETKLTEDHIIPISRGGSNNIENIQPLCRGCNSKKYTKIIKFEVQGLQI</sequence>